<reference evidence="1" key="1">
    <citation type="submission" date="2024-07" db="EMBL/GenBank/DDBJ databases">
        <title>Metagenome and Metagenome-Assembled Genomes of Archaea from a hot spring from the geothermal field of Los Azufres, Mexico.</title>
        <authorList>
            <person name="Marin-Paredes R."/>
            <person name="Martinez-Romero E."/>
            <person name="Servin-Garciduenas L.E."/>
        </authorList>
    </citation>
    <scope>NUCLEOTIDE SEQUENCE</scope>
</reference>
<protein>
    <submittedName>
        <fullName evidence="1">Secretion system protein</fullName>
    </submittedName>
</protein>
<proteinExistence type="predicted"/>
<evidence type="ECO:0000313" key="1">
    <source>
        <dbReference type="EMBL" id="MFB6490373.1"/>
    </source>
</evidence>
<name>A0ACC6UZX1_9CREN</name>
<gene>
    <name evidence="1" type="ORF">TU35_003845</name>
</gene>
<comment type="caution">
    <text evidence="1">The sequence shown here is derived from an EMBL/GenBank/DDBJ whole genome shotgun (WGS) entry which is preliminary data.</text>
</comment>
<sequence length="165" mass="18026">MVLVLTAAGGYLIRDLVPLAVFVALSAAAAFLLSFLLNAPSAVLGLAGLATAVVKLIRRRDLAAKLAVPVRRTYRSRRRLDALEERTKTLSHIRIVDVVPAGSSRSIHPKLLEILDIVERAEALGYSAAIPRWLAELSQYRRLLGSQYMAREDVVVGETDIIALE</sequence>
<evidence type="ECO:0000313" key="2">
    <source>
        <dbReference type="Proteomes" id="UP000033636"/>
    </source>
</evidence>
<organism evidence="1 2">
    <name type="scientific">Thermoproteus sp. AZ2</name>
    <dbReference type="NCBI Taxonomy" id="1609232"/>
    <lineage>
        <taxon>Archaea</taxon>
        <taxon>Thermoproteota</taxon>
        <taxon>Thermoprotei</taxon>
        <taxon>Thermoproteales</taxon>
        <taxon>Thermoproteaceae</taxon>
        <taxon>Thermoproteus</taxon>
    </lineage>
</organism>
<dbReference type="EMBL" id="JZWT02000008">
    <property type="protein sequence ID" value="MFB6490373.1"/>
    <property type="molecule type" value="Genomic_DNA"/>
</dbReference>
<accession>A0ACC6UZX1</accession>
<dbReference type="Proteomes" id="UP000033636">
    <property type="component" value="Unassembled WGS sequence"/>
</dbReference>